<dbReference type="KEGG" id="doe:DENOEST_0536"/>
<proteinExistence type="predicted"/>
<dbReference type="InterPro" id="IPR020016">
    <property type="entry name" value="Decahaem-assoc_OM_MtrB/PioB"/>
</dbReference>
<sequence length="705" mass="78316">MKTLHRDRQTFRHSLVYGALTLAFSSVQAAELDEVGVLVTPESHISAGIGYLNADSRRFGAYNGLRDKGDIGLVDFSLVKRDEEGFWLWANGQRVGLPDQQFGFGAERQGDWRVSIEYDQTPRYTPYDLHTNLRGIGSNSQSYPATYTANQTRSTAGGIQLHTERETSRLGLSKILGPYELKVLFQNQEKDGNRPFGRGTPSFQEFLAEPIHSTTRQLDVSLDYTGDRLQLSGGYYGSWFYNRNAGSSLAVSSGASALSTFNLISLPPDNQAHRLQLSGAYRFTDKTRGTFKLAYGRITQDESYMDVGPTYRNESGRSSLGGRLNTTLAQLGLSSRPMAGLTLTGSYRYEERDDKTPVSQYIYGGTVAVPTALPGSSTTDGRNEHRSLKNHTLKLEAGYLLPRGYRLNAGFEQDIKERNADGVRVVGYRAEIDEQSYRLELRRAMAETLSGSVALVHGKRTGDAYRRLVKLDGVTDYGSNLLQPIYIGNRDRDKLKLSLDWTPLEALSLQLVAEKSKDDYGPGRSTPDIGMRKGEASLVSLDGAYALTDAWNLTAWVTRNDTRMNQADCSKRTAAGASATCDLSVWSAAVSNRSDSWGLGFRGKIRKTLEVGGDLSLAHDLSRYQLTGAGAANLPDISSQMHTLKLFAKYALNPSTTIKADYLVDKRRTNDWTWTNWTYSDGTWFDVRPSETVRFIAFTINYTFQ</sequence>
<dbReference type="AlphaFoldDB" id="A0A6S6XP18"/>
<gene>
    <name evidence="1" type="ORF">DENOEST_0536</name>
</gene>
<dbReference type="Pfam" id="PF11854">
    <property type="entry name" value="MtrB_PioB"/>
    <property type="match status" value="1"/>
</dbReference>
<dbReference type="EMBL" id="LR778301">
    <property type="protein sequence ID" value="CAB1367701.1"/>
    <property type="molecule type" value="Genomic_DNA"/>
</dbReference>
<organism evidence="1 2">
    <name type="scientific">Denitratisoma oestradiolicum</name>
    <dbReference type="NCBI Taxonomy" id="311182"/>
    <lineage>
        <taxon>Bacteria</taxon>
        <taxon>Pseudomonadati</taxon>
        <taxon>Pseudomonadota</taxon>
        <taxon>Betaproteobacteria</taxon>
        <taxon>Nitrosomonadales</taxon>
        <taxon>Sterolibacteriaceae</taxon>
        <taxon>Denitratisoma</taxon>
    </lineage>
</organism>
<evidence type="ECO:0008006" key="3">
    <source>
        <dbReference type="Google" id="ProtNLM"/>
    </source>
</evidence>
<dbReference type="SUPFAM" id="SSF56935">
    <property type="entry name" value="Porins"/>
    <property type="match status" value="2"/>
</dbReference>
<dbReference type="RefSeq" id="WP_145770619.1">
    <property type="nucleotide sequence ID" value="NZ_LR778301.1"/>
</dbReference>
<dbReference type="OrthoDB" id="8540467at2"/>
<evidence type="ECO:0000313" key="2">
    <source>
        <dbReference type="Proteomes" id="UP000515733"/>
    </source>
</evidence>
<name>A0A6S6XP18_9PROT</name>
<dbReference type="NCBIfam" id="TIGR03509">
    <property type="entry name" value="OMP_MtrB_PioB"/>
    <property type="match status" value="1"/>
</dbReference>
<evidence type="ECO:0000313" key="1">
    <source>
        <dbReference type="EMBL" id="CAB1367701.1"/>
    </source>
</evidence>
<protein>
    <recommendedName>
        <fullName evidence="3">MtrB/PioB family decaheme-associated outer membrane protein</fullName>
    </recommendedName>
</protein>
<reference evidence="1 2" key="1">
    <citation type="submission" date="2020-03" db="EMBL/GenBank/DDBJ databases">
        <authorList>
            <consortium name="Genoscope - CEA"/>
            <person name="William W."/>
        </authorList>
    </citation>
    <scope>NUCLEOTIDE SEQUENCE [LARGE SCALE GENOMIC DNA]</scope>
    <source>
        <strain evidence="2">DSM 16959</strain>
    </source>
</reference>
<keyword evidence="2" id="KW-1185">Reference proteome</keyword>
<accession>A0A6S6XP18</accession>
<dbReference type="Proteomes" id="UP000515733">
    <property type="component" value="Chromosome"/>
</dbReference>